<dbReference type="GO" id="GO:0007417">
    <property type="term" value="P:central nervous system development"/>
    <property type="evidence" value="ECO:0007669"/>
    <property type="project" value="TreeGrafter"/>
</dbReference>
<reference evidence="4" key="1">
    <citation type="submission" date="2025-08" db="UniProtKB">
        <authorList>
            <consortium name="Ensembl"/>
        </authorList>
    </citation>
    <scope>IDENTIFICATION</scope>
</reference>
<reference evidence="4" key="2">
    <citation type="submission" date="2025-09" db="UniProtKB">
        <authorList>
            <consortium name="Ensembl"/>
        </authorList>
    </citation>
    <scope>IDENTIFICATION</scope>
</reference>
<feature type="region of interest" description="Disordered" evidence="2">
    <location>
        <begin position="694"/>
        <end position="722"/>
    </location>
</feature>
<gene>
    <name evidence="4" type="primary">scinlb</name>
</gene>
<organism evidence="4 5">
    <name type="scientific">Gadus morhua</name>
    <name type="common">Atlantic cod</name>
    <dbReference type="NCBI Taxonomy" id="8049"/>
    <lineage>
        <taxon>Eukaryota</taxon>
        <taxon>Metazoa</taxon>
        <taxon>Chordata</taxon>
        <taxon>Craniata</taxon>
        <taxon>Vertebrata</taxon>
        <taxon>Euteleostomi</taxon>
        <taxon>Actinopterygii</taxon>
        <taxon>Neopterygii</taxon>
        <taxon>Teleostei</taxon>
        <taxon>Neoteleostei</taxon>
        <taxon>Acanthomorphata</taxon>
        <taxon>Zeiogadaria</taxon>
        <taxon>Gadariae</taxon>
        <taxon>Gadiformes</taxon>
        <taxon>Gadoidei</taxon>
        <taxon>Gadidae</taxon>
        <taxon>Gadus</taxon>
    </lineage>
</organism>
<dbReference type="SUPFAM" id="SSF55753">
    <property type="entry name" value="Actin depolymerizing proteins"/>
    <property type="match status" value="5"/>
</dbReference>
<dbReference type="InterPro" id="IPR029006">
    <property type="entry name" value="ADF-H/Gelsolin-like_dom_sf"/>
</dbReference>
<dbReference type="InterPro" id="IPR007123">
    <property type="entry name" value="Gelsolin-like_dom"/>
</dbReference>
<dbReference type="Ensembl" id="ENSGMOT00000045606.1">
    <property type="protein sequence ID" value="ENSGMOP00000042776.1"/>
    <property type="gene ID" value="ENSGMOG00000017131.2"/>
</dbReference>
<dbReference type="GO" id="GO:0051016">
    <property type="term" value="P:barbed-end actin filament capping"/>
    <property type="evidence" value="ECO:0007669"/>
    <property type="project" value="TreeGrafter"/>
</dbReference>
<dbReference type="InterPro" id="IPR007122">
    <property type="entry name" value="Villin/Gelsolin"/>
</dbReference>
<feature type="domain" description="Gelsolin-like" evidence="3">
    <location>
        <begin position="244"/>
        <end position="317"/>
    </location>
</feature>
<keyword evidence="5" id="KW-1185">Reference proteome</keyword>
<dbReference type="AlphaFoldDB" id="A0A8C5FKA3"/>
<dbReference type="GO" id="GO:0015629">
    <property type="term" value="C:actin cytoskeleton"/>
    <property type="evidence" value="ECO:0007669"/>
    <property type="project" value="TreeGrafter"/>
</dbReference>
<dbReference type="CDD" id="cd11290">
    <property type="entry name" value="gelsolin_S1_like"/>
    <property type="match status" value="1"/>
</dbReference>
<feature type="domain" description="Gelsolin-like" evidence="3">
    <location>
        <begin position="504"/>
        <end position="570"/>
    </location>
</feature>
<evidence type="ECO:0000256" key="2">
    <source>
        <dbReference type="SAM" id="MobiDB-lite"/>
    </source>
</evidence>
<dbReference type="Gene3D" id="3.40.20.10">
    <property type="entry name" value="Severin"/>
    <property type="match status" value="6"/>
</dbReference>
<dbReference type="PRINTS" id="PR00597">
    <property type="entry name" value="GELSOLIN"/>
</dbReference>
<dbReference type="InterPro" id="IPR036180">
    <property type="entry name" value="Gelsolin-like_dom_sf"/>
</dbReference>
<dbReference type="SMART" id="SM00262">
    <property type="entry name" value="GEL"/>
    <property type="match status" value="6"/>
</dbReference>
<feature type="domain" description="Gelsolin-like" evidence="3">
    <location>
        <begin position="384"/>
        <end position="464"/>
    </location>
</feature>
<dbReference type="GO" id="GO:0051014">
    <property type="term" value="P:actin filament severing"/>
    <property type="evidence" value="ECO:0007669"/>
    <property type="project" value="TreeGrafter"/>
</dbReference>
<feature type="domain" description="Gelsolin-like" evidence="3">
    <location>
        <begin position="29"/>
        <end position="83"/>
    </location>
</feature>
<evidence type="ECO:0000256" key="1">
    <source>
        <dbReference type="ARBA" id="ARBA00023203"/>
    </source>
</evidence>
<dbReference type="Pfam" id="PF00626">
    <property type="entry name" value="Gelsolin"/>
    <property type="match status" value="6"/>
</dbReference>
<keyword evidence="1" id="KW-0009">Actin-binding</keyword>
<dbReference type="GeneTree" id="ENSGT00940000164612"/>
<dbReference type="GO" id="GO:0005737">
    <property type="term" value="C:cytoplasm"/>
    <property type="evidence" value="ECO:0007669"/>
    <property type="project" value="TreeGrafter"/>
</dbReference>
<dbReference type="PANTHER" id="PTHR11977:SF27">
    <property type="entry name" value="SCINDERIN LIKE A-RELATED"/>
    <property type="match status" value="1"/>
</dbReference>
<dbReference type="CDD" id="cd11289">
    <property type="entry name" value="gelsolin_S2_like"/>
    <property type="match status" value="1"/>
</dbReference>
<dbReference type="SUPFAM" id="SSF82754">
    <property type="entry name" value="C-terminal, gelsolin-like domain of Sec23/24"/>
    <property type="match status" value="1"/>
</dbReference>
<evidence type="ECO:0000259" key="3">
    <source>
        <dbReference type="Pfam" id="PF00626"/>
    </source>
</evidence>
<dbReference type="CDD" id="cd11293">
    <property type="entry name" value="gelsolin_S4_like"/>
    <property type="match status" value="1"/>
</dbReference>
<proteinExistence type="predicted"/>
<dbReference type="GO" id="GO:0008154">
    <property type="term" value="P:actin polymerization or depolymerization"/>
    <property type="evidence" value="ECO:0007669"/>
    <property type="project" value="TreeGrafter"/>
</dbReference>
<protein>
    <submittedName>
        <fullName evidence="4">Scinderin like b</fullName>
    </submittedName>
</protein>
<evidence type="ECO:0000313" key="4">
    <source>
        <dbReference type="Ensembl" id="ENSGMOP00000042776.1"/>
    </source>
</evidence>
<feature type="domain" description="Gelsolin-like" evidence="3">
    <location>
        <begin position="133"/>
        <end position="205"/>
    </location>
</feature>
<sequence length="739" mass="81294">ILTTMVSHKEFASAGKQPGLQVWRIEKMDLKPVPKALHGNFYTGDAYVLLFTTKAPTYYIHMWMGDECSQDESGAAAIFATQEVQNNESITFLGYFKSGIKYQVGGVASGFEHVVTNDMSVKRLLHIKGRRAIRATEVPLSWGSFNQGDCFIVDLGKDIYQWCGSECNRFERLKASQVAIDVRDNERNGRAKLHMVDDGGEPQAMIDVRERERLRGTREQVKVLVSKSLQISDASGSMKTSLVAQSSPFLQASLSAEECYILDNGVDRNVFVWKGPKANTTERKAAMSAAEKFIKEKGYSTKTQIQVLPAGGETTLFKQFFSDWKDRDQTTGPSKAYTFGRIAKVEQVPFDASSLHSNNTMAAQHGMVDDGKGKVQIWRVEDGDRVPVEPSSYGQFYGGDCYLILYTYRLGGRELHIIYTWQGLKCTQDELAASAFLTVKLDDSMGGSPVQVRVTQGQEPAHLMSLFQGKPMMIHSGGTSRKGGQTSAAGKRLFQLRQGTTRATRAVEVEPCASNLNTNDVFVLKAPDATVVWQGLGASEEEVAAAKHVVDALGGSVSNVTEGKEPASFWSALGGKKDYQTSKSLQNMVKPPRLFGCSNKTGRLIVEEVPGDFNQTDLATDDVMLLDTWDQIFLWVGVDANAVEKAGAPKIAKEYVDSDPSGRRGLPISTIKQGAEPPIFTGWFQAWDAKMWETDPSRPSALPKPPHAPLHQPGFPQDPESPSAKITFSNALCMQTFII</sequence>
<evidence type="ECO:0000313" key="5">
    <source>
        <dbReference type="Proteomes" id="UP000694546"/>
    </source>
</evidence>
<name>A0A8C5FKA3_GADMO</name>
<feature type="domain" description="Gelsolin-like" evidence="3">
    <location>
        <begin position="606"/>
        <end position="680"/>
    </location>
</feature>
<accession>A0A8C5FKA3</accession>
<dbReference type="CDD" id="cd11292">
    <property type="entry name" value="gelsolin_S3_like"/>
    <property type="match status" value="1"/>
</dbReference>
<dbReference type="GO" id="GO:0005546">
    <property type="term" value="F:phosphatidylinositol-4,5-bisphosphate binding"/>
    <property type="evidence" value="ECO:0007669"/>
    <property type="project" value="TreeGrafter"/>
</dbReference>
<dbReference type="PANTHER" id="PTHR11977">
    <property type="entry name" value="VILLIN"/>
    <property type="match status" value="1"/>
</dbReference>
<dbReference type="Proteomes" id="UP000694546">
    <property type="component" value="Chromosome 8"/>
</dbReference>
<dbReference type="CDD" id="cd11291">
    <property type="entry name" value="gelsolin_S6_like"/>
    <property type="match status" value="1"/>
</dbReference>
<dbReference type="GO" id="GO:0051015">
    <property type="term" value="F:actin filament binding"/>
    <property type="evidence" value="ECO:0007669"/>
    <property type="project" value="InterPro"/>
</dbReference>
<dbReference type="GO" id="GO:0030031">
    <property type="term" value="P:cell projection assembly"/>
    <property type="evidence" value="ECO:0007669"/>
    <property type="project" value="TreeGrafter"/>
</dbReference>
<dbReference type="CDD" id="cd11288">
    <property type="entry name" value="gelsolin_S5_like"/>
    <property type="match status" value="1"/>
</dbReference>